<dbReference type="InterPro" id="IPR017853">
    <property type="entry name" value="GH"/>
</dbReference>
<dbReference type="SUPFAM" id="SSF51445">
    <property type="entry name" value="(Trans)glycosidases"/>
    <property type="match status" value="1"/>
</dbReference>
<evidence type="ECO:0000259" key="2">
    <source>
        <dbReference type="Pfam" id="PF22848"/>
    </source>
</evidence>
<dbReference type="PANTHER" id="PTHR43576">
    <property type="entry name" value="ALPHA-L-ARABINOFURANOSIDASE C-RELATED"/>
    <property type="match status" value="1"/>
</dbReference>
<organism evidence="3 4">
    <name type="scientific">Dietzia aerolata</name>
    <dbReference type="NCBI Taxonomy" id="595984"/>
    <lineage>
        <taxon>Bacteria</taxon>
        <taxon>Bacillati</taxon>
        <taxon>Actinomycetota</taxon>
        <taxon>Actinomycetes</taxon>
        <taxon>Mycobacteriales</taxon>
        <taxon>Dietziaceae</taxon>
        <taxon>Dietzia</taxon>
    </lineage>
</organism>
<feature type="domain" description="Alpha-L-arabinofuranosidase 1 catalytic" evidence="2">
    <location>
        <begin position="85"/>
        <end position="204"/>
    </location>
</feature>
<sequence>MTGMAQRRSRLVAVVVVLTGLVAAVLVYSGARQTRIVVGAEPTGPVAPRGSSALTTGTPTTRSARSPPDGEPQQRLVANARSTGVSMLRYPGGTVANTFRWKRAIGPREDRRCQTGGGDGAPLDSTIGPDEHMALVEQMGAETTMVVNFATATPQEAADWVSYMNAPVGTSPWADLRAEHGHPEPYGVTWWEVGNEPDVGDQAYWMEQDASILPGEHPERAHKYAHGGTTEFTDQPLTTDCDRRADAQISDGSPDQVRQVAYAPVAPDPRVMVDGEVWTQIPTLDGAGPDDTVFTPDHESGEVRFGDGVHGSVPPEGTRLTVSYTSGPRAGYMDFVRAMKEADPDIRVCSSYQGDAFLEAIGDDPAFDCQVSHPSTPGSSPP</sequence>
<feature type="region of interest" description="Disordered" evidence="1">
    <location>
        <begin position="108"/>
        <end position="127"/>
    </location>
</feature>
<evidence type="ECO:0000313" key="3">
    <source>
        <dbReference type="EMBL" id="MFB9259818.1"/>
    </source>
</evidence>
<keyword evidence="4" id="KW-1185">Reference proteome</keyword>
<protein>
    <recommendedName>
        <fullName evidence="2">Alpha-L-arabinofuranosidase 1 catalytic domain-containing protein</fullName>
    </recommendedName>
</protein>
<evidence type="ECO:0000256" key="1">
    <source>
        <dbReference type="SAM" id="MobiDB-lite"/>
    </source>
</evidence>
<feature type="compositionally biased region" description="Polar residues" evidence="1">
    <location>
        <begin position="52"/>
        <end position="64"/>
    </location>
</feature>
<accession>A0ABV5JRV6</accession>
<reference evidence="3 4" key="1">
    <citation type="submission" date="2024-09" db="EMBL/GenBank/DDBJ databases">
        <authorList>
            <person name="Sun Q."/>
            <person name="Mori K."/>
        </authorList>
    </citation>
    <scope>NUCLEOTIDE SEQUENCE [LARGE SCALE GENOMIC DNA]</scope>
    <source>
        <strain evidence="3 4">CCM 7659</strain>
    </source>
</reference>
<dbReference type="Pfam" id="PF22848">
    <property type="entry name" value="ASD1_dom"/>
    <property type="match status" value="1"/>
</dbReference>
<evidence type="ECO:0000313" key="4">
    <source>
        <dbReference type="Proteomes" id="UP001589700"/>
    </source>
</evidence>
<dbReference type="RefSeq" id="WP_182633551.1">
    <property type="nucleotide sequence ID" value="NZ_JAALDM010000319.1"/>
</dbReference>
<gene>
    <name evidence="3" type="ORF">ACFFVD_08390</name>
</gene>
<dbReference type="Proteomes" id="UP001589700">
    <property type="component" value="Unassembled WGS sequence"/>
</dbReference>
<proteinExistence type="predicted"/>
<name>A0ABV5JRV6_9ACTN</name>
<dbReference type="InterPro" id="IPR055235">
    <property type="entry name" value="ASD1_cat"/>
</dbReference>
<dbReference type="PANTHER" id="PTHR43576:SF3">
    <property type="entry name" value="ALPHA-L-ARABINOFURANOSIDASE C"/>
    <property type="match status" value="1"/>
</dbReference>
<comment type="caution">
    <text evidence="3">The sequence shown here is derived from an EMBL/GenBank/DDBJ whole genome shotgun (WGS) entry which is preliminary data.</text>
</comment>
<feature type="region of interest" description="Disordered" evidence="1">
    <location>
        <begin position="42"/>
        <end position="74"/>
    </location>
</feature>
<dbReference type="EMBL" id="JBHMDY010000004">
    <property type="protein sequence ID" value="MFB9259818.1"/>
    <property type="molecule type" value="Genomic_DNA"/>
</dbReference>
<dbReference type="Gene3D" id="3.20.20.80">
    <property type="entry name" value="Glycosidases"/>
    <property type="match status" value="1"/>
</dbReference>